<dbReference type="PANTHER" id="PTHR46477">
    <property type="entry name" value="CYSTEINE/HISTIDINE-RICH C1 DOMAIN FAMILY PROTEIN"/>
    <property type="match status" value="1"/>
</dbReference>
<protein>
    <recommendedName>
        <fullName evidence="3">DC1 domain-containing protein</fullName>
    </recommendedName>
</protein>
<dbReference type="Proteomes" id="UP000323597">
    <property type="component" value="Chromosome A10"/>
</dbReference>
<gene>
    <name evidence="1" type="ORF">E1A91_A10G240900v1</name>
</gene>
<dbReference type="AlphaFoldDB" id="A0A5D2XQU1"/>
<evidence type="ECO:0000313" key="1">
    <source>
        <dbReference type="EMBL" id="TYJ16274.1"/>
    </source>
</evidence>
<accession>A0A5D2XQU1</accession>
<keyword evidence="2" id="KW-1185">Reference proteome</keyword>
<dbReference type="EMBL" id="CM017645">
    <property type="protein sequence ID" value="TYJ16274.1"/>
    <property type="molecule type" value="Genomic_DNA"/>
</dbReference>
<dbReference type="SUPFAM" id="SSF57889">
    <property type="entry name" value="Cysteine-rich domain"/>
    <property type="match status" value="1"/>
</dbReference>
<organism evidence="1 2">
    <name type="scientific">Gossypium mustelinum</name>
    <name type="common">Cotton</name>
    <name type="synonym">Gossypium caicoense</name>
    <dbReference type="NCBI Taxonomy" id="34275"/>
    <lineage>
        <taxon>Eukaryota</taxon>
        <taxon>Viridiplantae</taxon>
        <taxon>Streptophyta</taxon>
        <taxon>Embryophyta</taxon>
        <taxon>Tracheophyta</taxon>
        <taxon>Spermatophyta</taxon>
        <taxon>Magnoliopsida</taxon>
        <taxon>eudicotyledons</taxon>
        <taxon>Gunneridae</taxon>
        <taxon>Pentapetalae</taxon>
        <taxon>rosids</taxon>
        <taxon>malvids</taxon>
        <taxon>Malvales</taxon>
        <taxon>Malvaceae</taxon>
        <taxon>Malvoideae</taxon>
        <taxon>Gossypium</taxon>
    </lineage>
</organism>
<reference evidence="1 2" key="1">
    <citation type="submission" date="2019-07" db="EMBL/GenBank/DDBJ databases">
        <title>WGS assembly of Gossypium mustelinum.</title>
        <authorList>
            <person name="Chen Z.J."/>
            <person name="Sreedasyam A."/>
            <person name="Ando A."/>
            <person name="Song Q."/>
            <person name="De L."/>
            <person name="Hulse-Kemp A."/>
            <person name="Ding M."/>
            <person name="Ye W."/>
            <person name="Kirkbride R."/>
            <person name="Jenkins J."/>
            <person name="Plott C."/>
            <person name="Lovell J."/>
            <person name="Lin Y.-M."/>
            <person name="Vaughn R."/>
            <person name="Liu B."/>
            <person name="Li W."/>
            <person name="Simpson S."/>
            <person name="Scheffler B."/>
            <person name="Saski C."/>
            <person name="Grover C."/>
            <person name="Hu G."/>
            <person name="Conover J."/>
            <person name="Carlson J."/>
            <person name="Shu S."/>
            <person name="Boston L."/>
            <person name="Williams M."/>
            <person name="Peterson D."/>
            <person name="Mcgee K."/>
            <person name="Jones D."/>
            <person name="Wendel J."/>
            <person name="Stelly D."/>
            <person name="Grimwood J."/>
            <person name="Schmutz J."/>
        </authorList>
    </citation>
    <scope>NUCLEOTIDE SEQUENCE [LARGE SCALE GENOMIC DNA]</scope>
    <source>
        <strain evidence="1">1408120.09</strain>
    </source>
</reference>
<dbReference type="PANTHER" id="PTHR46477:SF14">
    <property type="entry name" value="C1 DOMAIN FAMILY PROTEIN, PUTATIVE-RELATED"/>
    <property type="match status" value="1"/>
</dbReference>
<sequence length="253" mass="29094">MTGLDKQKDRGHVLHELNVETINGLFFCNGFKELGFGNCYKCSWVRFCNYVPHVTCLNEDGTPLSNPLFKNCNFQFYQENPLSPVVPTCRICALQIRGRMYHCSKRKYSLHPYCATLQTTFSLPDSDMTIKLRRETKLNFFKSKCLKCDRKNRSPNDVQCLSYVSSRGNLCYHVACMKEACRDNWNKGYFRPGSETNERSKFLALKNLAPKLELLIVGQTSEVLPITFLKLVVYAILGEPFDLIAPLFQPSRN</sequence>
<name>A0A5D2XQU1_GOSMU</name>
<dbReference type="InterPro" id="IPR046349">
    <property type="entry name" value="C1-like_sf"/>
</dbReference>
<proteinExistence type="predicted"/>
<evidence type="ECO:0008006" key="3">
    <source>
        <dbReference type="Google" id="ProtNLM"/>
    </source>
</evidence>
<evidence type="ECO:0000313" key="2">
    <source>
        <dbReference type="Proteomes" id="UP000323597"/>
    </source>
</evidence>